<dbReference type="GeneID" id="110775415"/>
<accession>A0A9R0JID4</accession>
<feature type="compositionally biased region" description="Acidic residues" evidence="1">
    <location>
        <begin position="128"/>
        <end position="142"/>
    </location>
</feature>
<dbReference type="Proteomes" id="UP000813463">
    <property type="component" value="Chromosome 6"/>
</dbReference>
<reference evidence="3" key="2">
    <citation type="submission" date="2025-08" db="UniProtKB">
        <authorList>
            <consortium name="RefSeq"/>
        </authorList>
    </citation>
    <scope>IDENTIFICATION</scope>
    <source>
        <tissue evidence="3">Leaf</tissue>
    </source>
</reference>
<evidence type="ECO:0000256" key="1">
    <source>
        <dbReference type="SAM" id="MobiDB-lite"/>
    </source>
</evidence>
<dbReference type="AlphaFoldDB" id="A0A9R0JID4"/>
<dbReference type="RefSeq" id="XP_021835710.2">
    <property type="nucleotide sequence ID" value="XM_021980018.2"/>
</dbReference>
<reference evidence="2" key="1">
    <citation type="journal article" date="2021" name="Nat. Commun.">
        <title>Genomic analyses provide insights into spinach domestication and the genetic basis of agronomic traits.</title>
        <authorList>
            <person name="Cai X."/>
            <person name="Sun X."/>
            <person name="Xu C."/>
            <person name="Sun H."/>
            <person name="Wang X."/>
            <person name="Ge C."/>
            <person name="Zhang Z."/>
            <person name="Wang Q."/>
            <person name="Fei Z."/>
            <person name="Jiao C."/>
            <person name="Wang Q."/>
        </authorList>
    </citation>
    <scope>NUCLEOTIDE SEQUENCE [LARGE SCALE GENOMIC DNA]</scope>
    <source>
        <strain evidence="2">cv. Varoflay</strain>
    </source>
</reference>
<sequence length="561" mass="63336">MDEVVAELRRERRKNAELLQRISALEAQIHQHQRVKKGSSDDPPLANTSQISHPNSAHPNSADEERSSKKHKRQKIEKHNMMMQEDAASKDSKLENDLVSWMGMDNNDPRSLLFDEKSKDVIDHQTYESDDDDDDEEDESCTYEDATKSHVELKDMISKKLEQNWEEEVKKSKGFRNLSLQKKPPKVGFCPKEVKGILESKVLGMKNAQSHTMRKIIVFASLGIRHGCDEMYELNFNHFSVLSKGEPYMSQSNQGEHVLYENPGVKRKVFYPNRHNLALCPVQILEEETSMRPSDANCPSCLFLCIKYGGSTRNMPQNEYVRQRMGRNKLKSFGPFICLMARLVNIRTGSFFFKALGITLLFMAGFPDDIVQRETKYRSLDLLQKYFRTHEDAAGEELFLANPLASELASPESKKPNTKTTTTTTTTKKSKRKKPKTTSNDNPQATTTTPLSAATFQTTPLSTNMMVNSVQPNMLYNAVTPLMYWPSIQQNHAYPAFPHPGSTYGYPSLGGLYGGHYMSVVHPWHCYSSQVQQGVGGGRVAVDSNDDAAAVMDSVSSTEPK</sequence>
<feature type="region of interest" description="Disordered" evidence="1">
    <location>
        <begin position="29"/>
        <end position="92"/>
    </location>
</feature>
<feature type="compositionally biased region" description="Low complexity" evidence="1">
    <location>
        <begin position="418"/>
        <end position="427"/>
    </location>
</feature>
<gene>
    <name evidence="3" type="primary">LOC110775415</name>
</gene>
<feature type="region of interest" description="Disordered" evidence="1">
    <location>
        <begin position="406"/>
        <end position="453"/>
    </location>
</feature>
<dbReference type="KEGG" id="soe:110775415"/>
<name>A0A9R0JID4_SPIOL</name>
<feature type="compositionally biased region" description="Polar residues" evidence="1">
    <location>
        <begin position="441"/>
        <end position="453"/>
    </location>
</feature>
<feature type="region of interest" description="Disordered" evidence="1">
    <location>
        <begin position="100"/>
        <end position="119"/>
    </location>
</feature>
<feature type="region of interest" description="Disordered" evidence="1">
    <location>
        <begin position="126"/>
        <end position="147"/>
    </location>
</feature>
<evidence type="ECO:0000313" key="3">
    <source>
        <dbReference type="RefSeq" id="XP_021835710.2"/>
    </source>
</evidence>
<evidence type="ECO:0000313" key="2">
    <source>
        <dbReference type="Proteomes" id="UP000813463"/>
    </source>
</evidence>
<protein>
    <submittedName>
        <fullName evidence="3">Uncharacterized protein</fullName>
    </submittedName>
</protein>
<organism evidence="2 3">
    <name type="scientific">Spinacia oleracea</name>
    <name type="common">Spinach</name>
    <dbReference type="NCBI Taxonomy" id="3562"/>
    <lineage>
        <taxon>Eukaryota</taxon>
        <taxon>Viridiplantae</taxon>
        <taxon>Streptophyta</taxon>
        <taxon>Embryophyta</taxon>
        <taxon>Tracheophyta</taxon>
        <taxon>Spermatophyta</taxon>
        <taxon>Magnoliopsida</taxon>
        <taxon>eudicotyledons</taxon>
        <taxon>Gunneridae</taxon>
        <taxon>Pentapetalae</taxon>
        <taxon>Caryophyllales</taxon>
        <taxon>Chenopodiaceae</taxon>
        <taxon>Chenopodioideae</taxon>
        <taxon>Anserineae</taxon>
        <taxon>Spinacia</taxon>
    </lineage>
</organism>
<proteinExistence type="predicted"/>
<keyword evidence="2" id="KW-1185">Reference proteome</keyword>
<feature type="compositionally biased region" description="Polar residues" evidence="1">
    <location>
        <begin position="46"/>
        <end position="59"/>
    </location>
</feature>